<dbReference type="AlphaFoldDB" id="A0A3B5XVZ9"/>
<organism evidence="1">
    <name type="scientific">Triticum aestivum</name>
    <name type="common">Wheat</name>
    <dbReference type="NCBI Taxonomy" id="4565"/>
    <lineage>
        <taxon>Eukaryota</taxon>
        <taxon>Viridiplantae</taxon>
        <taxon>Streptophyta</taxon>
        <taxon>Embryophyta</taxon>
        <taxon>Tracheophyta</taxon>
        <taxon>Spermatophyta</taxon>
        <taxon>Magnoliopsida</taxon>
        <taxon>Liliopsida</taxon>
        <taxon>Poales</taxon>
        <taxon>Poaceae</taxon>
        <taxon>BOP clade</taxon>
        <taxon>Pooideae</taxon>
        <taxon>Triticodae</taxon>
        <taxon>Triticeae</taxon>
        <taxon>Triticinae</taxon>
        <taxon>Triticum</taxon>
    </lineage>
</organism>
<dbReference type="Gramene" id="TraesCS1A02G100700.1">
    <property type="protein sequence ID" value="TraesCS1A02G100700.1"/>
    <property type="gene ID" value="TraesCS1A02G100700"/>
</dbReference>
<reference evidence="1" key="2">
    <citation type="submission" date="2018-10" db="UniProtKB">
        <authorList>
            <consortium name="EnsemblPlants"/>
        </authorList>
    </citation>
    <scope>IDENTIFICATION</scope>
</reference>
<dbReference type="Gramene" id="TraesROB_scaffold_098289_01G000200.1">
    <property type="protein sequence ID" value="TraesROB_scaffold_098289_01G000200.1"/>
    <property type="gene ID" value="TraesROB_scaffold_098289_01G000200"/>
</dbReference>
<evidence type="ECO:0000313" key="2">
    <source>
        <dbReference type="Proteomes" id="UP000019116"/>
    </source>
</evidence>
<dbReference type="Gramene" id="TraesSTA1A03G00036690.1">
    <property type="protein sequence ID" value="TraesSTA1A03G00036690.1"/>
    <property type="gene ID" value="TraesSTA1A03G00036690"/>
</dbReference>
<reference evidence="1" key="1">
    <citation type="submission" date="2018-08" db="EMBL/GenBank/DDBJ databases">
        <authorList>
            <person name="Rossello M."/>
        </authorList>
    </citation>
    <scope>NUCLEOTIDE SEQUENCE [LARGE SCALE GENOMIC DNA]</scope>
    <source>
        <strain evidence="1">cv. Chinese Spring</strain>
    </source>
</reference>
<evidence type="ECO:0000313" key="1">
    <source>
        <dbReference type="EnsemblPlants" id="TraesCS1A02G100700.1"/>
    </source>
</evidence>
<sequence>MATCFRGSAWHALTGFDGGSLFCALVSVKRRHPRTCQLHRQAVWMYSRMMSDLARVQPSTMSTETLHPWMGFSSSRPRLGAGGWITMNETDVKIEKRKATADGFVGMPEPRRGSQTLTGEATAVDVVPDGIGLGVRLLVTSSASAGFTRPLVSI</sequence>
<dbReference type="Gramene" id="TraesSYM1A03G00038710.1">
    <property type="protein sequence ID" value="TraesSYM1A03G00038710.1"/>
    <property type="gene ID" value="TraesSYM1A03G00038710"/>
</dbReference>
<dbReference type="Gramene" id="TraesLAC1A03G00039190.1">
    <property type="protein sequence ID" value="TraesLAC1A03G00039190.1"/>
    <property type="gene ID" value="TraesLAC1A03G00039190"/>
</dbReference>
<dbReference type="Gramene" id="TraesJUL1A03G00038780.1">
    <property type="protein sequence ID" value="TraesJUL1A03G00038780.1"/>
    <property type="gene ID" value="TraesJUL1A03G00038780"/>
</dbReference>
<dbReference type="EnsemblPlants" id="TraesCS1A02G100700.1">
    <property type="protein sequence ID" value="TraesCS1A02G100700.1"/>
    <property type="gene ID" value="TraesCS1A02G100700"/>
</dbReference>
<dbReference type="Gramene" id="TraesNOR1A03G00037680.1">
    <property type="protein sequence ID" value="TraesNOR1A03G00037680.1"/>
    <property type="gene ID" value="TraesNOR1A03G00037680"/>
</dbReference>
<proteinExistence type="predicted"/>
<keyword evidence="2" id="KW-1185">Reference proteome</keyword>
<dbReference type="Gramene" id="TraesJAG1A03G00037720.1">
    <property type="protein sequence ID" value="TraesJAG1A03G00037720.1"/>
    <property type="gene ID" value="TraesJAG1A03G00037720"/>
</dbReference>
<dbReference type="Gramene" id="TraesLDM1A03G00038350.1">
    <property type="protein sequence ID" value="TraesLDM1A03G00038350.1"/>
    <property type="gene ID" value="TraesLDM1A03G00038350"/>
</dbReference>
<dbReference type="Proteomes" id="UP000019116">
    <property type="component" value="Chromosome 1A"/>
</dbReference>
<dbReference type="Gramene" id="TraesCAD_scaffold_014794_01G000200.1">
    <property type="protein sequence ID" value="TraesCAD_scaffold_014794_01G000200.1"/>
    <property type="gene ID" value="TraesCAD_scaffold_014794_01G000200"/>
</dbReference>
<protein>
    <submittedName>
        <fullName evidence="1">Uncharacterized protein</fullName>
    </submittedName>
</protein>
<dbReference type="Gramene" id="TraesCLE_scaffold_004951_01G000100.1">
    <property type="protein sequence ID" value="TraesCLE_scaffold_004951_01G000100.1"/>
    <property type="gene ID" value="TraesCLE_scaffold_004951_01G000100"/>
</dbReference>
<dbReference type="PaxDb" id="4565-Traes_6DS_9A88867AD.2"/>
<dbReference type="Gramene" id="TraesWEE_scaffold_010150_01G000200.1">
    <property type="protein sequence ID" value="TraesWEE_scaffold_010150_01G000200.1"/>
    <property type="gene ID" value="TraesWEE_scaffold_010150_01G000200"/>
</dbReference>
<dbReference type="Gramene" id="TraesCS1A03G0244700.1">
    <property type="protein sequence ID" value="TraesCS1A03G0244700.1.CDS"/>
    <property type="gene ID" value="TraesCS1A03G0244700"/>
</dbReference>
<dbReference type="Gramene" id="TraesARI1A03G00038160.1">
    <property type="protein sequence ID" value="TraesARI1A03G00038160.1"/>
    <property type="gene ID" value="TraesARI1A03G00038160"/>
</dbReference>
<dbReference type="Gramene" id="TraesPARA_EIv1.0_0078840.1">
    <property type="protein sequence ID" value="TraesPARA_EIv1.0_0078840.1.CDS"/>
    <property type="gene ID" value="TraesPARA_EIv1.0_0078840"/>
</dbReference>
<dbReference type="OMA" id="GGNLFCA"/>
<name>A0A3B5XVZ9_WHEAT</name>
<dbReference type="Gramene" id="TraesMAC1A03G00038040.1">
    <property type="protein sequence ID" value="TraesMAC1A03G00038040.1"/>
    <property type="gene ID" value="TraesMAC1A03G00038040"/>
</dbReference>
<accession>A0A3B5XVZ9</accession>